<gene>
    <name evidence="2" type="ORF">M8542_40755</name>
</gene>
<dbReference type="AlphaFoldDB" id="A0A9X2SPX9"/>
<evidence type="ECO:0000313" key="3">
    <source>
        <dbReference type="Proteomes" id="UP001144096"/>
    </source>
</evidence>
<name>A0A9X2SPX9_9PSEU</name>
<protein>
    <submittedName>
        <fullName evidence="2">Uncharacterized protein</fullName>
    </submittedName>
</protein>
<dbReference type="RefSeq" id="WP_257925744.1">
    <property type="nucleotide sequence ID" value="NZ_JAMXQV010000030.1"/>
</dbReference>
<evidence type="ECO:0000256" key="1">
    <source>
        <dbReference type="SAM" id="MobiDB-lite"/>
    </source>
</evidence>
<comment type="caution">
    <text evidence="2">The sequence shown here is derived from an EMBL/GenBank/DDBJ whole genome shotgun (WGS) entry which is preliminary data.</text>
</comment>
<accession>A0A9X2SPX9</accession>
<organism evidence="2 3">
    <name type="scientific">Amycolatopsis iheyensis</name>
    <dbReference type="NCBI Taxonomy" id="2945988"/>
    <lineage>
        <taxon>Bacteria</taxon>
        <taxon>Bacillati</taxon>
        <taxon>Actinomycetota</taxon>
        <taxon>Actinomycetes</taxon>
        <taxon>Pseudonocardiales</taxon>
        <taxon>Pseudonocardiaceae</taxon>
        <taxon>Amycolatopsis</taxon>
    </lineage>
</organism>
<feature type="region of interest" description="Disordered" evidence="1">
    <location>
        <begin position="1"/>
        <end position="47"/>
    </location>
</feature>
<keyword evidence="3" id="KW-1185">Reference proteome</keyword>
<dbReference type="EMBL" id="JAMXQV010000030">
    <property type="protein sequence ID" value="MCR6489173.1"/>
    <property type="molecule type" value="Genomic_DNA"/>
</dbReference>
<sequence>MTVRWVENTRPRETPPDGVRSARTTRARAAEPAGPPARRAADERDRR</sequence>
<dbReference type="Proteomes" id="UP001144096">
    <property type="component" value="Unassembled WGS sequence"/>
</dbReference>
<reference evidence="2" key="1">
    <citation type="submission" date="2022-06" db="EMBL/GenBank/DDBJ databases">
        <title>Amycolatopsis iheyaensis sp. nov., a new species of the genus Amycolatopsis isolated from soil in Iheya island, Japan.</title>
        <authorList>
            <person name="Ngamcharungchit C."/>
            <person name="Kanto H."/>
            <person name="Take A."/>
            <person name="Intra B."/>
            <person name="Matsumoto A."/>
            <person name="Panbangred W."/>
            <person name="Inahashi Y."/>
        </authorList>
    </citation>
    <scope>NUCLEOTIDE SEQUENCE</scope>
    <source>
        <strain evidence="2">OK19-0408</strain>
    </source>
</reference>
<proteinExistence type="predicted"/>
<evidence type="ECO:0000313" key="2">
    <source>
        <dbReference type="EMBL" id="MCR6489173.1"/>
    </source>
</evidence>